<feature type="transmembrane region" description="Helical" evidence="1">
    <location>
        <begin position="18"/>
        <end position="39"/>
    </location>
</feature>
<evidence type="ECO:0000313" key="2">
    <source>
        <dbReference type="EMBL" id="SVE15560.1"/>
    </source>
</evidence>
<gene>
    <name evidence="2" type="ORF">METZ01_LOCUS468414</name>
</gene>
<protein>
    <submittedName>
        <fullName evidence="2">Uncharacterized protein</fullName>
    </submittedName>
</protein>
<dbReference type="AlphaFoldDB" id="A0A383B6Y9"/>
<proteinExistence type="predicted"/>
<organism evidence="2">
    <name type="scientific">marine metagenome</name>
    <dbReference type="NCBI Taxonomy" id="408172"/>
    <lineage>
        <taxon>unclassified sequences</taxon>
        <taxon>metagenomes</taxon>
        <taxon>ecological metagenomes</taxon>
    </lineage>
</organism>
<accession>A0A383B6Y9</accession>
<keyword evidence="1" id="KW-0472">Membrane</keyword>
<dbReference type="EMBL" id="UINC01197864">
    <property type="protein sequence ID" value="SVE15560.1"/>
    <property type="molecule type" value="Genomic_DNA"/>
</dbReference>
<keyword evidence="1" id="KW-0812">Transmembrane</keyword>
<evidence type="ECO:0000256" key="1">
    <source>
        <dbReference type="SAM" id="Phobius"/>
    </source>
</evidence>
<sequence length="49" mass="5526">MFSRLSAVAKWFDKLNQFLAYVACTMLVLIILAICVEIVTRSFSSITNP</sequence>
<keyword evidence="1" id="KW-1133">Transmembrane helix</keyword>
<reference evidence="2" key="1">
    <citation type="submission" date="2018-05" db="EMBL/GenBank/DDBJ databases">
        <authorList>
            <person name="Lanie J.A."/>
            <person name="Ng W.-L."/>
            <person name="Kazmierczak K.M."/>
            <person name="Andrzejewski T.M."/>
            <person name="Davidsen T.M."/>
            <person name="Wayne K.J."/>
            <person name="Tettelin H."/>
            <person name="Glass J.I."/>
            <person name="Rusch D."/>
            <person name="Podicherti R."/>
            <person name="Tsui H.-C.T."/>
            <person name="Winkler M.E."/>
        </authorList>
    </citation>
    <scope>NUCLEOTIDE SEQUENCE</scope>
</reference>
<name>A0A383B6Y9_9ZZZZ</name>
<feature type="non-terminal residue" evidence="2">
    <location>
        <position position="49"/>
    </location>
</feature>